<gene>
    <name evidence="2" type="ORF">ACETWP_00535</name>
</gene>
<dbReference type="InterPro" id="IPR006311">
    <property type="entry name" value="TAT_signal"/>
</dbReference>
<dbReference type="RefSeq" id="WP_373970234.1">
    <property type="nucleotide sequence ID" value="NZ_JBHDLJ010000001.1"/>
</dbReference>
<keyword evidence="1" id="KW-0732">Signal</keyword>
<dbReference type="Proteomes" id="UP001575652">
    <property type="component" value="Unassembled WGS sequence"/>
</dbReference>
<name>A0ABV4UK20_9MICC</name>
<feature type="signal peptide" evidence="1">
    <location>
        <begin position="1"/>
        <end position="34"/>
    </location>
</feature>
<evidence type="ECO:0000256" key="1">
    <source>
        <dbReference type="SAM" id="SignalP"/>
    </source>
</evidence>
<protein>
    <recommendedName>
        <fullName evidence="4">MspA protein</fullName>
    </recommendedName>
</protein>
<accession>A0ABV4UK20</accession>
<organism evidence="2 3">
    <name type="scientific">Arthrobacter halodurans</name>
    <dbReference type="NCBI Taxonomy" id="516699"/>
    <lineage>
        <taxon>Bacteria</taxon>
        <taxon>Bacillati</taxon>
        <taxon>Actinomycetota</taxon>
        <taxon>Actinomycetes</taxon>
        <taxon>Micrococcales</taxon>
        <taxon>Micrococcaceae</taxon>
        <taxon>Arthrobacter</taxon>
    </lineage>
</organism>
<comment type="caution">
    <text evidence="2">The sequence shown here is derived from an EMBL/GenBank/DDBJ whole genome shotgun (WGS) entry which is preliminary data.</text>
</comment>
<evidence type="ECO:0000313" key="3">
    <source>
        <dbReference type="Proteomes" id="UP001575652"/>
    </source>
</evidence>
<dbReference type="PROSITE" id="PS51318">
    <property type="entry name" value="TAT"/>
    <property type="match status" value="1"/>
</dbReference>
<sequence>MRALSRAGFLAAVVAGAVPAAVAVPLGGAAPAAAAPGAVSVHAAGTVPAPAAEVSPLRRHGTYAHGTFLSGVPGPVFRGGVVRFTDAGPQLHVNSSHQSVGVIPSSVRVNEQGHLELRLDTSLPVISCSADPDETLVQRDISAGISGGGALCIVKMRIAGMPLNKHLNLAKAGDYAKVKGPTSNMWISIQSYYGGAL</sequence>
<keyword evidence="3" id="KW-1185">Reference proteome</keyword>
<reference evidence="2 3" key="1">
    <citation type="submission" date="2024-09" db="EMBL/GenBank/DDBJ databases">
        <authorList>
            <person name="Salinas-Garcia M.A."/>
            <person name="Prieme A."/>
        </authorList>
    </citation>
    <scope>NUCLEOTIDE SEQUENCE [LARGE SCALE GENOMIC DNA]</scope>
    <source>
        <strain evidence="2 3">DSM 21081</strain>
    </source>
</reference>
<feature type="chain" id="PRO_5045218307" description="MspA protein" evidence="1">
    <location>
        <begin position="35"/>
        <end position="197"/>
    </location>
</feature>
<dbReference type="EMBL" id="JBHDLJ010000001">
    <property type="protein sequence ID" value="MFB0833065.1"/>
    <property type="molecule type" value="Genomic_DNA"/>
</dbReference>
<evidence type="ECO:0000313" key="2">
    <source>
        <dbReference type="EMBL" id="MFB0833065.1"/>
    </source>
</evidence>
<proteinExistence type="predicted"/>
<evidence type="ECO:0008006" key="4">
    <source>
        <dbReference type="Google" id="ProtNLM"/>
    </source>
</evidence>